<feature type="region of interest" description="Disordered" evidence="1">
    <location>
        <begin position="1"/>
        <end position="39"/>
    </location>
</feature>
<evidence type="ECO:0000256" key="1">
    <source>
        <dbReference type="SAM" id="MobiDB-lite"/>
    </source>
</evidence>
<sequence>MMLAVSAALYRDSEEASSRKVLSSSIPSKDGQHKNEGKHCKQCERYRSVKVTLKTVKTDNALNYANAVPVDIRVCLPAVYLADPPIYAYSLIKVSAIPIYLSDRSILI</sequence>
<feature type="compositionally biased region" description="Basic and acidic residues" evidence="1">
    <location>
        <begin position="30"/>
        <end position="39"/>
    </location>
</feature>
<dbReference type="AlphaFoldDB" id="A0AAE6JDK7"/>
<dbReference type="EMBL" id="CP043451">
    <property type="protein sequence ID" value="QEM03120.1"/>
    <property type="molecule type" value="Genomic_DNA"/>
</dbReference>
<evidence type="ECO:0000313" key="5">
    <source>
        <dbReference type="Proteomes" id="UP000663940"/>
    </source>
</evidence>
<dbReference type="Proteomes" id="UP000663940">
    <property type="component" value="Chromosome"/>
</dbReference>
<dbReference type="Proteomes" id="UP000250557">
    <property type="component" value="Chromosome"/>
</dbReference>
<keyword evidence="5" id="KW-1185">Reference proteome</keyword>
<evidence type="ECO:0000313" key="2">
    <source>
        <dbReference type="EMBL" id="QEM03120.1"/>
    </source>
</evidence>
<proteinExistence type="predicted"/>
<evidence type="ECO:0000313" key="3">
    <source>
        <dbReference type="EMBL" id="QTE48127.1"/>
    </source>
</evidence>
<reference evidence="2 4" key="1">
    <citation type="submission" date="2019-08" db="EMBL/GenBank/DDBJ databases">
        <title>Comparative genome analysis confer to the adaptation heavy metal polluted environment.</title>
        <authorList>
            <person name="Li Y."/>
        </authorList>
    </citation>
    <scope>NUCLEOTIDE SEQUENCE [LARGE SCALE GENOMIC DNA]</scope>
    <source>
        <strain evidence="2 4">P2</strain>
    </source>
</reference>
<organism evidence="2 4">
    <name type="scientific">Mucilaginibacter rubeus</name>
    <dbReference type="NCBI Taxonomy" id="2027860"/>
    <lineage>
        <taxon>Bacteria</taxon>
        <taxon>Pseudomonadati</taxon>
        <taxon>Bacteroidota</taxon>
        <taxon>Sphingobacteriia</taxon>
        <taxon>Sphingobacteriales</taxon>
        <taxon>Sphingobacteriaceae</taxon>
        <taxon>Mucilaginibacter</taxon>
    </lineage>
</organism>
<evidence type="ECO:0000313" key="4">
    <source>
        <dbReference type="Proteomes" id="UP000250557"/>
    </source>
</evidence>
<reference evidence="3 5" key="2">
    <citation type="submission" date="2021-03" db="EMBL/GenBank/DDBJ databases">
        <title>Mucilaginibacter strains isolated from gold and copper mining confer multi heavy-metal resistance.</title>
        <authorList>
            <person name="Li Y."/>
        </authorList>
    </citation>
    <scope>NUCLEOTIDE SEQUENCE [LARGE SCALE GENOMIC DNA]</scope>
    <source>
        <strain evidence="3 5">P2-4</strain>
    </source>
</reference>
<gene>
    <name evidence="2" type="ORF">DIU31_006135</name>
    <name evidence="3" type="ORF">J3L21_21570</name>
</gene>
<protein>
    <submittedName>
        <fullName evidence="2">Uncharacterized protein</fullName>
    </submittedName>
</protein>
<name>A0AAE6JDK7_9SPHI</name>
<dbReference type="RefSeq" id="WP_146750405.1">
    <property type="nucleotide sequence ID" value="NZ_CP043451.1"/>
</dbReference>
<accession>A0AAE6JDK7</accession>
<dbReference type="EMBL" id="CP071880">
    <property type="protein sequence ID" value="QTE48127.1"/>
    <property type="molecule type" value="Genomic_DNA"/>
</dbReference>